<accession>A0A0F9B225</accession>
<organism evidence="1">
    <name type="scientific">marine sediment metagenome</name>
    <dbReference type="NCBI Taxonomy" id="412755"/>
    <lineage>
        <taxon>unclassified sequences</taxon>
        <taxon>metagenomes</taxon>
        <taxon>ecological metagenomes</taxon>
    </lineage>
</organism>
<dbReference type="EMBL" id="LAZR01054426">
    <property type="protein sequence ID" value="KKK78591.1"/>
    <property type="molecule type" value="Genomic_DNA"/>
</dbReference>
<gene>
    <name evidence="1" type="ORF">LCGC14_2842050</name>
</gene>
<dbReference type="AlphaFoldDB" id="A0A0F9B225"/>
<comment type="caution">
    <text evidence="1">The sequence shown here is derived from an EMBL/GenBank/DDBJ whole genome shotgun (WGS) entry which is preliminary data.</text>
</comment>
<proteinExistence type="predicted"/>
<name>A0A0F9B225_9ZZZZ</name>
<evidence type="ECO:0000313" key="1">
    <source>
        <dbReference type="EMBL" id="KKK78591.1"/>
    </source>
</evidence>
<protein>
    <submittedName>
        <fullName evidence="1">Uncharacterized protein</fullName>
    </submittedName>
</protein>
<sequence length="20" mass="2265">MMGKDLLSRMNQEMALVLAL</sequence>
<reference evidence="1" key="1">
    <citation type="journal article" date="2015" name="Nature">
        <title>Complex archaea that bridge the gap between prokaryotes and eukaryotes.</title>
        <authorList>
            <person name="Spang A."/>
            <person name="Saw J.H."/>
            <person name="Jorgensen S.L."/>
            <person name="Zaremba-Niedzwiedzka K."/>
            <person name="Martijn J."/>
            <person name="Lind A.E."/>
            <person name="van Eijk R."/>
            <person name="Schleper C."/>
            <person name="Guy L."/>
            <person name="Ettema T.J."/>
        </authorList>
    </citation>
    <scope>NUCLEOTIDE SEQUENCE</scope>
</reference>
<feature type="non-terminal residue" evidence="1">
    <location>
        <position position="20"/>
    </location>
</feature>